<dbReference type="AlphaFoldDB" id="A0A4Q1BU54"/>
<dbReference type="EMBL" id="SDIL01000008">
    <property type="protein sequence ID" value="RXK41502.1"/>
    <property type="molecule type" value="Genomic_DNA"/>
</dbReference>
<keyword evidence="2" id="KW-1185">Reference proteome</keyword>
<reference evidence="1 2" key="1">
    <citation type="submission" date="2016-06" db="EMBL/GenBank/DDBJ databases">
        <title>Evolution of pathogenesis and genome organization in the Tremellales.</title>
        <authorList>
            <person name="Cuomo C."/>
            <person name="Litvintseva A."/>
            <person name="Heitman J."/>
            <person name="Chen Y."/>
            <person name="Sun S."/>
            <person name="Springer D."/>
            <person name="Dromer F."/>
            <person name="Young S."/>
            <person name="Zeng Q."/>
            <person name="Chapman S."/>
            <person name="Gujja S."/>
            <person name="Saif S."/>
            <person name="Birren B."/>
        </authorList>
    </citation>
    <scope>NUCLEOTIDE SEQUENCE [LARGE SCALE GENOMIC DNA]</scope>
    <source>
        <strain evidence="1 2">ATCC 28783</strain>
    </source>
</reference>
<name>A0A4Q1BU54_TREME</name>
<comment type="caution">
    <text evidence="1">The sequence shown here is derived from an EMBL/GenBank/DDBJ whole genome shotgun (WGS) entry which is preliminary data.</text>
</comment>
<gene>
    <name evidence="1" type="ORF">M231_01210</name>
</gene>
<dbReference type="VEuPathDB" id="FungiDB:TREMEDRAFT_64160"/>
<sequence>MGGTKLDSEHGTNDWAFACPGPILSANITVTIQDDYRTKSRTVSMEWAQTIRWWRIYPGGVNRWGESWPHPPVPGYDPPKLEDPGAMSIYSEGFHVIASQELPGYDVAE</sequence>
<dbReference type="Proteomes" id="UP000289152">
    <property type="component" value="Unassembled WGS sequence"/>
</dbReference>
<accession>A0A4Q1BU54</accession>
<organism evidence="1 2">
    <name type="scientific">Tremella mesenterica</name>
    <name type="common">Jelly fungus</name>
    <dbReference type="NCBI Taxonomy" id="5217"/>
    <lineage>
        <taxon>Eukaryota</taxon>
        <taxon>Fungi</taxon>
        <taxon>Dikarya</taxon>
        <taxon>Basidiomycota</taxon>
        <taxon>Agaricomycotina</taxon>
        <taxon>Tremellomycetes</taxon>
        <taxon>Tremellales</taxon>
        <taxon>Tremellaceae</taxon>
        <taxon>Tremella</taxon>
    </lineage>
</organism>
<evidence type="ECO:0000313" key="2">
    <source>
        <dbReference type="Proteomes" id="UP000289152"/>
    </source>
</evidence>
<proteinExistence type="predicted"/>
<dbReference type="InParanoid" id="A0A4Q1BU54"/>
<protein>
    <submittedName>
        <fullName evidence="1">Uncharacterized protein</fullName>
    </submittedName>
</protein>
<evidence type="ECO:0000313" key="1">
    <source>
        <dbReference type="EMBL" id="RXK41502.1"/>
    </source>
</evidence>